<keyword evidence="1" id="KW-0560">Oxidoreductase</keyword>
<dbReference type="GO" id="GO:0070967">
    <property type="term" value="F:coenzyme F420 binding"/>
    <property type="evidence" value="ECO:0007669"/>
    <property type="project" value="TreeGrafter"/>
</dbReference>
<evidence type="ECO:0000313" key="3">
    <source>
        <dbReference type="EMBL" id="SDD75647.1"/>
    </source>
</evidence>
<dbReference type="PANTHER" id="PTHR35176:SF6">
    <property type="entry name" value="HEME OXYGENASE HI_0854-RELATED"/>
    <property type="match status" value="1"/>
</dbReference>
<dbReference type="Proteomes" id="UP000199417">
    <property type="component" value="Unassembled WGS sequence"/>
</dbReference>
<name>A0A1G6XE60_9NOCA</name>
<dbReference type="InterPro" id="IPR012349">
    <property type="entry name" value="Split_barrel_FMN-bd"/>
</dbReference>
<dbReference type="STRING" id="168276.SAMN05444580_106161"/>
<keyword evidence="4" id="KW-1185">Reference proteome</keyword>
<dbReference type="GO" id="GO:0005829">
    <property type="term" value="C:cytosol"/>
    <property type="evidence" value="ECO:0007669"/>
    <property type="project" value="TreeGrafter"/>
</dbReference>
<sequence length="184" mass="20830">MPWHSACEKQIPIPMEDLAVGTNQRSQITMADTEITQFVERSRVATMATVGPNGAPHLIAMWYALIDGELWFETKSKSQKAVNLRRDNRITVMIEDGQTYDTLRGVSFEGTAEIVDDADALWQVGVSIWERYTGPYTTDVDPAIEMMLHKRVAVRVRPERVRSWDHRKLGLPELPIGGTTAQYL</sequence>
<accession>A0A1G6XE60</accession>
<dbReference type="GO" id="GO:0016627">
    <property type="term" value="F:oxidoreductase activity, acting on the CH-CH group of donors"/>
    <property type="evidence" value="ECO:0007669"/>
    <property type="project" value="TreeGrafter"/>
</dbReference>
<dbReference type="EMBL" id="FNAB01000006">
    <property type="protein sequence ID" value="SDD75647.1"/>
    <property type="molecule type" value="Genomic_DNA"/>
</dbReference>
<dbReference type="InterPro" id="IPR011576">
    <property type="entry name" value="Pyridox_Oxase_N"/>
</dbReference>
<feature type="domain" description="Pyridoxamine 5'-phosphate oxidase N-terminal" evidence="2">
    <location>
        <begin position="32"/>
        <end position="164"/>
    </location>
</feature>
<organism evidence="3 4">
    <name type="scientific">Rhodococcus tukisamuensis</name>
    <dbReference type="NCBI Taxonomy" id="168276"/>
    <lineage>
        <taxon>Bacteria</taxon>
        <taxon>Bacillati</taxon>
        <taxon>Actinomycetota</taxon>
        <taxon>Actinomycetes</taxon>
        <taxon>Mycobacteriales</taxon>
        <taxon>Nocardiaceae</taxon>
        <taxon>Rhodococcus</taxon>
    </lineage>
</organism>
<evidence type="ECO:0000256" key="1">
    <source>
        <dbReference type="ARBA" id="ARBA00023002"/>
    </source>
</evidence>
<dbReference type="Pfam" id="PF01243">
    <property type="entry name" value="PNPOx_N"/>
    <property type="match status" value="1"/>
</dbReference>
<gene>
    <name evidence="3" type="ORF">SAMN05444580_106161</name>
</gene>
<dbReference type="InterPro" id="IPR019920">
    <property type="entry name" value="F420-binding_dom_put"/>
</dbReference>
<dbReference type="NCBIfam" id="TIGR03618">
    <property type="entry name" value="Rv1155_F420"/>
    <property type="match status" value="1"/>
</dbReference>
<evidence type="ECO:0000259" key="2">
    <source>
        <dbReference type="Pfam" id="PF01243"/>
    </source>
</evidence>
<reference evidence="3 4" key="1">
    <citation type="submission" date="2016-10" db="EMBL/GenBank/DDBJ databases">
        <authorList>
            <person name="de Groot N.N."/>
        </authorList>
    </citation>
    <scope>NUCLEOTIDE SEQUENCE [LARGE SCALE GENOMIC DNA]</scope>
    <source>
        <strain evidence="3 4">JCM 11308</strain>
    </source>
</reference>
<dbReference type="PANTHER" id="PTHR35176">
    <property type="entry name" value="HEME OXYGENASE HI_0854-RELATED"/>
    <property type="match status" value="1"/>
</dbReference>
<dbReference type="AlphaFoldDB" id="A0A1G6XE60"/>
<dbReference type="SUPFAM" id="SSF50475">
    <property type="entry name" value="FMN-binding split barrel"/>
    <property type="match status" value="1"/>
</dbReference>
<proteinExistence type="predicted"/>
<protein>
    <submittedName>
        <fullName evidence="3">PPOX class probable F420-dependent enzyme</fullName>
    </submittedName>
</protein>
<dbReference type="Gene3D" id="2.30.110.10">
    <property type="entry name" value="Electron Transport, Fmn-binding Protein, Chain A"/>
    <property type="match status" value="1"/>
</dbReference>
<evidence type="ECO:0000313" key="4">
    <source>
        <dbReference type="Proteomes" id="UP000199417"/>
    </source>
</evidence>
<dbReference type="InterPro" id="IPR052019">
    <property type="entry name" value="F420H2_bilvrd_red/Heme_oxyg"/>
</dbReference>